<dbReference type="InterPro" id="IPR013083">
    <property type="entry name" value="Znf_RING/FYVE/PHD"/>
</dbReference>
<keyword evidence="8" id="KW-1185">Reference proteome</keyword>
<evidence type="ECO:0000256" key="2">
    <source>
        <dbReference type="ARBA" id="ARBA00022771"/>
    </source>
</evidence>
<dbReference type="SMART" id="SM00184">
    <property type="entry name" value="RING"/>
    <property type="match status" value="1"/>
</dbReference>
<evidence type="ECO:0000256" key="5">
    <source>
        <dbReference type="SAM" id="MobiDB-lite"/>
    </source>
</evidence>
<gene>
    <name evidence="7" type="ORF">PCOR1329_LOCUS77135</name>
</gene>
<dbReference type="Pfam" id="PF13639">
    <property type="entry name" value="zf-RING_2"/>
    <property type="match status" value="1"/>
</dbReference>
<dbReference type="InterPro" id="IPR001841">
    <property type="entry name" value="Znf_RING"/>
</dbReference>
<name>A0ABN9XIS1_9DINO</name>
<dbReference type="PANTHER" id="PTHR45931:SF16">
    <property type="entry name" value="RING_U-BOX SUPERFAMILY PROTEIN"/>
    <property type="match status" value="1"/>
</dbReference>
<keyword evidence="3" id="KW-0862">Zinc</keyword>
<reference evidence="7" key="1">
    <citation type="submission" date="2023-10" db="EMBL/GenBank/DDBJ databases">
        <authorList>
            <person name="Chen Y."/>
            <person name="Shah S."/>
            <person name="Dougan E. K."/>
            <person name="Thang M."/>
            <person name="Chan C."/>
        </authorList>
    </citation>
    <scope>NUCLEOTIDE SEQUENCE [LARGE SCALE GENOMIC DNA]</scope>
</reference>
<evidence type="ECO:0000256" key="1">
    <source>
        <dbReference type="ARBA" id="ARBA00022723"/>
    </source>
</evidence>
<feature type="region of interest" description="Disordered" evidence="5">
    <location>
        <begin position="1"/>
        <end position="63"/>
    </location>
</feature>
<dbReference type="Proteomes" id="UP001189429">
    <property type="component" value="Unassembled WGS sequence"/>
</dbReference>
<dbReference type="PROSITE" id="PS50089">
    <property type="entry name" value="ZF_RING_2"/>
    <property type="match status" value="1"/>
</dbReference>
<protein>
    <recommendedName>
        <fullName evidence="6">RING-type domain-containing protein</fullName>
    </recommendedName>
</protein>
<keyword evidence="2 4" id="KW-0863">Zinc-finger</keyword>
<sequence>MAPDGPRHAQAGPREPQDGPWTLLRSHFGSSHCGPGQPAPSQSDWPTAALGAPPHAAPRQMGCTPSAVAEAGCATEQGLPGRHARPPAGAAGRECPEQFTIRLHKGAGDAIGASLGDVPTGAVLYCAEEGGLLDRWNKENPEAAVQPGFIIEQVNGVRGYWGLLEELRGPGPLHVRVNTVPPPSAGPNWFEDIATMAKKIEQDRSPFMVRLQSEALQDEKVFKSLHEVVACEAGLDQCSICLVDVGPNEVLTELPCKHAFHPLCAARWLVQSSAQSGPKRNSCPLCCRKLVGTRDGVVAVDVGTLQKRG</sequence>
<evidence type="ECO:0000256" key="3">
    <source>
        <dbReference type="ARBA" id="ARBA00022833"/>
    </source>
</evidence>
<dbReference type="EMBL" id="CAUYUJ010020645">
    <property type="protein sequence ID" value="CAK0899684.1"/>
    <property type="molecule type" value="Genomic_DNA"/>
</dbReference>
<dbReference type="InterPro" id="IPR051834">
    <property type="entry name" value="RING_finger_E3_ligase"/>
</dbReference>
<accession>A0ABN9XIS1</accession>
<keyword evidence="1" id="KW-0479">Metal-binding</keyword>
<proteinExistence type="predicted"/>
<dbReference type="PANTHER" id="PTHR45931">
    <property type="entry name" value="SI:CH211-59O9.10"/>
    <property type="match status" value="1"/>
</dbReference>
<evidence type="ECO:0000259" key="6">
    <source>
        <dbReference type="PROSITE" id="PS50089"/>
    </source>
</evidence>
<dbReference type="SUPFAM" id="SSF57850">
    <property type="entry name" value="RING/U-box"/>
    <property type="match status" value="1"/>
</dbReference>
<feature type="domain" description="RING-type" evidence="6">
    <location>
        <begin position="238"/>
        <end position="286"/>
    </location>
</feature>
<evidence type="ECO:0000313" key="7">
    <source>
        <dbReference type="EMBL" id="CAK0899684.1"/>
    </source>
</evidence>
<dbReference type="Gene3D" id="3.30.40.10">
    <property type="entry name" value="Zinc/RING finger domain, C3HC4 (zinc finger)"/>
    <property type="match status" value="1"/>
</dbReference>
<comment type="caution">
    <text evidence="7">The sequence shown here is derived from an EMBL/GenBank/DDBJ whole genome shotgun (WGS) entry which is preliminary data.</text>
</comment>
<evidence type="ECO:0000256" key="4">
    <source>
        <dbReference type="PROSITE-ProRule" id="PRU00175"/>
    </source>
</evidence>
<organism evidence="7 8">
    <name type="scientific">Prorocentrum cordatum</name>
    <dbReference type="NCBI Taxonomy" id="2364126"/>
    <lineage>
        <taxon>Eukaryota</taxon>
        <taxon>Sar</taxon>
        <taxon>Alveolata</taxon>
        <taxon>Dinophyceae</taxon>
        <taxon>Prorocentrales</taxon>
        <taxon>Prorocentraceae</taxon>
        <taxon>Prorocentrum</taxon>
    </lineage>
</organism>
<evidence type="ECO:0000313" key="8">
    <source>
        <dbReference type="Proteomes" id="UP001189429"/>
    </source>
</evidence>